<comment type="caution">
    <text evidence="3">The sequence shown here is derived from an EMBL/GenBank/DDBJ whole genome shotgun (WGS) entry which is preliminary data.</text>
</comment>
<keyword evidence="1" id="KW-0472">Membrane</keyword>
<keyword evidence="1" id="KW-0812">Transmembrane</keyword>
<sequence length="237" mass="26838">MNLFKTVGGIFLVVGLAMLAAASYLYVDQRDFIAGAKTADGQVIDLLRKRQDDDGSISYTYSAVIRFTDDRAVSHEFVDRVSSSPPRYSKGQEVDLLYAPENPADAIVDDFWGRWAIVVILSGIGAIFSLVGGTLFYREIYKGRTRTWLRENGTAFSVDFLEVERDRSQSLNGRNPYRVVAQGKNPFTGKLEQYLSDSIWVDPTEYMANRKLRVLVDPNKPSRHMLDIDWLSDLIQH</sequence>
<name>A0ABX2N2X6_9SPHN</name>
<dbReference type="Proteomes" id="UP000652427">
    <property type="component" value="Unassembled WGS sequence"/>
</dbReference>
<proteinExistence type="predicted"/>
<accession>A0ABX2N2X6</accession>
<dbReference type="EMBL" id="JABWMH010000003">
    <property type="protein sequence ID" value="NVD28065.1"/>
    <property type="molecule type" value="Genomic_DNA"/>
</dbReference>
<feature type="transmembrane region" description="Helical" evidence="1">
    <location>
        <begin position="7"/>
        <end position="27"/>
    </location>
</feature>
<gene>
    <name evidence="3" type="ORF">HUO14_09130</name>
</gene>
<feature type="domain" description="DUF3592" evidence="2">
    <location>
        <begin position="40"/>
        <end position="112"/>
    </location>
</feature>
<evidence type="ECO:0000313" key="3">
    <source>
        <dbReference type="EMBL" id="NVD28065.1"/>
    </source>
</evidence>
<dbReference type="Pfam" id="PF12158">
    <property type="entry name" value="DUF3592"/>
    <property type="match status" value="1"/>
</dbReference>
<reference evidence="3 4" key="1">
    <citation type="submission" date="2020-06" db="EMBL/GenBank/DDBJ databases">
        <authorList>
            <person name="Kim S.-J."/>
            <person name="Park S.-J."/>
        </authorList>
    </citation>
    <scope>NUCLEOTIDE SEQUENCE [LARGE SCALE GENOMIC DNA]</scope>
    <source>
        <strain evidence="3 4">SW-151</strain>
    </source>
</reference>
<protein>
    <submittedName>
        <fullName evidence="3">DUF3592 domain-containing protein</fullName>
    </submittedName>
</protein>
<evidence type="ECO:0000313" key="4">
    <source>
        <dbReference type="Proteomes" id="UP000652427"/>
    </source>
</evidence>
<keyword evidence="4" id="KW-1185">Reference proteome</keyword>
<keyword evidence="1" id="KW-1133">Transmembrane helix</keyword>
<evidence type="ECO:0000256" key="1">
    <source>
        <dbReference type="SAM" id="Phobius"/>
    </source>
</evidence>
<dbReference type="RefSeq" id="WP_176279606.1">
    <property type="nucleotide sequence ID" value="NZ_JABWMH010000003.1"/>
</dbReference>
<dbReference type="InterPro" id="IPR021994">
    <property type="entry name" value="DUF3592"/>
</dbReference>
<evidence type="ECO:0000259" key="2">
    <source>
        <dbReference type="Pfam" id="PF12158"/>
    </source>
</evidence>
<feature type="transmembrane region" description="Helical" evidence="1">
    <location>
        <begin position="115"/>
        <end position="137"/>
    </location>
</feature>
<organism evidence="3 4">
    <name type="scientific">Parasphingorhabdus flavimaris</name>
    <dbReference type="NCBI Taxonomy" id="266812"/>
    <lineage>
        <taxon>Bacteria</taxon>
        <taxon>Pseudomonadati</taxon>
        <taxon>Pseudomonadota</taxon>
        <taxon>Alphaproteobacteria</taxon>
        <taxon>Sphingomonadales</taxon>
        <taxon>Sphingomonadaceae</taxon>
        <taxon>Parasphingorhabdus</taxon>
    </lineage>
</organism>